<evidence type="ECO:0000256" key="2">
    <source>
        <dbReference type="SAM" id="MobiDB-lite"/>
    </source>
</evidence>
<evidence type="ECO:0000313" key="3">
    <source>
        <dbReference type="EMBL" id="KPI91216.1"/>
    </source>
</evidence>
<sequence length="792" mass="90726">MFSKAKRFEPILRLGTNKTQSSNESSQKTKAPAPKLQQKPLATPSKINSDAQSHCSSVSSVKSFVTPKPVKPYTATKSKVTSSLKKSNCNDNKKNISKKPATNVPEDLVKEQEVEIRNKDQTITEYNRQIEVLKNEIAALQRKLGESILSAETNTDIDNLDKKLCQINLCDADVQENEMTVKNSETSANIKNYEEEIRKLEAQCDKLEKEVSSKQVELTALEEVIVIRDSLCQDLQNKLTDMNICLEETKQRLEMVKGHHALALEANESIRREYKAELESLKTKMDEEKQAILSKSKTEQENIKSHYKTLISSIREQSIAEKDAEIAVLQDKLVTKEREMKAKLDQVQEAADEKLKLCEIQFEERSRSIQEHCSLNEQQIRNLESEIKDLKYKLSISEDHKSKAHNQILYLEKENSNLKIEKSKLAKELVQLKEESKKNVIDYENKINKLTLEVERVIKDKNKFEMSLSVTRDIVQVLTMRLRESDTELEQLEGKIQSLTNSKEAVETELTTCKKTLDNTLLECNEYKEALVNILKSKAALAKEHNRIMEHNVTLIESLQNVEKEAYRELGSIKTELIEDVEILKKESDSQIQMLREEVEKKQRLCMAAREHAGQATAAAEQSRALLAHAANEIARLETDNERLQKQIFCTIQDQQSVVVELSLLRQENEELTMLMVKQSSMMDKMKKELEQLQVAPKSPSFGRKTIKIGKENIQTVIQDQQSVVVELSLLRQENEELTMLMVKQSSMMDKMKKELEQLQVAPKSPSFGRKTIKIGKENIQTVVSPLRERNQ</sequence>
<feature type="compositionally biased region" description="Polar residues" evidence="2">
    <location>
        <begin position="16"/>
        <end position="29"/>
    </location>
</feature>
<feature type="compositionally biased region" description="Basic and acidic residues" evidence="2">
    <location>
        <begin position="1"/>
        <end position="10"/>
    </location>
</feature>
<feature type="coiled-coil region" evidence="1">
    <location>
        <begin position="578"/>
        <end position="647"/>
    </location>
</feature>
<feature type="compositionally biased region" description="Polar residues" evidence="2">
    <location>
        <begin position="45"/>
        <end position="55"/>
    </location>
</feature>
<gene>
    <name evidence="3" type="ORF">RR46_14720</name>
</gene>
<reference evidence="3 4" key="1">
    <citation type="journal article" date="2015" name="Nat. Commun.">
        <title>Outbred genome sequencing and CRISPR/Cas9 gene editing in butterflies.</title>
        <authorList>
            <person name="Li X."/>
            <person name="Fan D."/>
            <person name="Zhang W."/>
            <person name="Liu G."/>
            <person name="Zhang L."/>
            <person name="Zhao L."/>
            <person name="Fang X."/>
            <person name="Chen L."/>
            <person name="Dong Y."/>
            <person name="Chen Y."/>
            <person name="Ding Y."/>
            <person name="Zhao R."/>
            <person name="Feng M."/>
            <person name="Zhu Y."/>
            <person name="Feng Y."/>
            <person name="Jiang X."/>
            <person name="Zhu D."/>
            <person name="Xiang H."/>
            <person name="Feng X."/>
            <person name="Li S."/>
            <person name="Wang J."/>
            <person name="Zhang G."/>
            <person name="Kronforst M.R."/>
            <person name="Wang W."/>
        </authorList>
    </citation>
    <scope>NUCLEOTIDE SEQUENCE [LARGE SCALE GENOMIC DNA]</scope>
    <source>
        <strain evidence="3">Ya'a_city_454_Px</strain>
        <tissue evidence="3">Whole body</tissue>
    </source>
</reference>
<dbReference type="Proteomes" id="UP000053268">
    <property type="component" value="Unassembled WGS sequence"/>
</dbReference>
<feature type="region of interest" description="Disordered" evidence="2">
    <location>
        <begin position="1"/>
        <end position="61"/>
    </location>
</feature>
<feature type="coiled-coil region" evidence="1">
    <location>
        <begin position="176"/>
        <end position="291"/>
    </location>
</feature>
<accession>A0A194PD19</accession>
<dbReference type="AlphaFoldDB" id="A0A194PD19"/>
<feature type="coiled-coil region" evidence="1">
    <location>
        <begin position="109"/>
        <end position="143"/>
    </location>
</feature>
<feature type="coiled-coil region" evidence="1">
    <location>
        <begin position="319"/>
        <end position="509"/>
    </location>
</feature>
<keyword evidence="4" id="KW-1185">Reference proteome</keyword>
<keyword evidence="1" id="KW-0175">Coiled coil</keyword>
<organism evidence="3 4">
    <name type="scientific">Papilio xuthus</name>
    <name type="common">Asian swallowtail butterfly</name>
    <dbReference type="NCBI Taxonomy" id="66420"/>
    <lineage>
        <taxon>Eukaryota</taxon>
        <taxon>Metazoa</taxon>
        <taxon>Ecdysozoa</taxon>
        <taxon>Arthropoda</taxon>
        <taxon>Hexapoda</taxon>
        <taxon>Insecta</taxon>
        <taxon>Pterygota</taxon>
        <taxon>Neoptera</taxon>
        <taxon>Endopterygota</taxon>
        <taxon>Lepidoptera</taxon>
        <taxon>Glossata</taxon>
        <taxon>Ditrysia</taxon>
        <taxon>Papilionoidea</taxon>
        <taxon>Papilionidae</taxon>
        <taxon>Papilioninae</taxon>
        <taxon>Papilio</taxon>
    </lineage>
</organism>
<protein>
    <submittedName>
        <fullName evidence="3">Uncharacterized protein</fullName>
    </submittedName>
</protein>
<dbReference type="EMBL" id="KQ459606">
    <property type="protein sequence ID" value="KPI91216.1"/>
    <property type="molecule type" value="Genomic_DNA"/>
</dbReference>
<evidence type="ECO:0000256" key="1">
    <source>
        <dbReference type="SAM" id="Coils"/>
    </source>
</evidence>
<evidence type="ECO:0000313" key="4">
    <source>
        <dbReference type="Proteomes" id="UP000053268"/>
    </source>
</evidence>
<proteinExistence type="predicted"/>
<dbReference type="STRING" id="66420.A0A194PD19"/>
<name>A0A194PD19_PAPXU</name>